<accession>A0A7H0YH52</accession>
<evidence type="ECO:0000256" key="3">
    <source>
        <dbReference type="ARBA" id="ARBA00022729"/>
    </source>
</evidence>
<dbReference type="GO" id="GO:0005576">
    <property type="term" value="C:extracellular region"/>
    <property type="evidence" value="ECO:0007669"/>
    <property type="project" value="UniProtKB-SubCell"/>
</dbReference>
<evidence type="ECO:0000313" key="8">
    <source>
        <dbReference type="Proteomes" id="UP000516384"/>
    </source>
</evidence>
<feature type="region of interest" description="Disordered" evidence="5">
    <location>
        <begin position="833"/>
        <end position="852"/>
    </location>
</feature>
<dbReference type="InterPro" id="IPR006558">
    <property type="entry name" value="LamG-like"/>
</dbReference>
<geneLocation type="plasmid" evidence="7 8">
    <name>pPlas1</name>
</geneLocation>
<dbReference type="SMART" id="SM00560">
    <property type="entry name" value="LamGL"/>
    <property type="match status" value="1"/>
</dbReference>
<evidence type="ECO:0000313" key="7">
    <source>
        <dbReference type="EMBL" id="QNR70410.1"/>
    </source>
</evidence>
<name>A0A7H0YH52_9BACL</name>
<evidence type="ECO:0000256" key="1">
    <source>
        <dbReference type="ARBA" id="ARBA00004613"/>
    </source>
</evidence>
<dbReference type="Gene3D" id="2.60.120.200">
    <property type="match status" value="1"/>
</dbReference>
<dbReference type="InterPro" id="IPR013320">
    <property type="entry name" value="ConA-like_dom_sf"/>
</dbReference>
<dbReference type="Proteomes" id="UP000516384">
    <property type="component" value="Plasmid pPlas1"/>
</dbReference>
<keyword evidence="2" id="KW-0964">Secreted</keyword>
<organism evidence="7 8">
    <name type="scientific">Paenibacillus peoriae</name>
    <dbReference type="NCBI Taxonomy" id="59893"/>
    <lineage>
        <taxon>Bacteria</taxon>
        <taxon>Bacillati</taxon>
        <taxon>Bacillota</taxon>
        <taxon>Bacilli</taxon>
        <taxon>Bacillales</taxon>
        <taxon>Paenibacillaceae</taxon>
        <taxon>Paenibacillus</taxon>
    </lineage>
</organism>
<dbReference type="EMBL" id="CP061173">
    <property type="protein sequence ID" value="QNR70410.1"/>
    <property type="molecule type" value="Genomic_DNA"/>
</dbReference>
<proteinExistence type="predicted"/>
<protein>
    <submittedName>
        <fullName evidence="7">DNRLRE domain-containing protein</fullName>
    </submittedName>
</protein>
<sequence length="1264" mass="138270">MSIMGGLIFSLHASLADKGLSRGINGTSPTSQWYDLSGKGNHGSLSGFSYESESGWTGKNTLADPYALYFNGFSNHVDAGKNVKPPGDLSFEAWFYYVGGGVVLSTGGQDNNQGFAIVFNENSELELHVKTATKSAKVNLGPQTRTKWYHVAGTFDSKTGFFYAFLNGAPAGRGSIVDGGSVNAPTNLTIGKHQTQNNGYFRGAVVAVRVYDRALSMDEVGRNYLDGYLFTETKSDQYGHIVVPERKDLRSSLRVSIATKLAVSYGIKPTGTGNMLSSLDVKKHDNLDSSIIINPSVFVRGKYSITPVGGTDLESSVSVNQRKDLEGNITIAPHMVLRAKYKIEPLQRSDVESSITVNQAGILPGQIAIAPNAKVTANYGVDGLEASDLHSSIEVKGLGNLPGFIGVNTHSRMTARYNISGISTADLPSSLGITAVNQIKSSIKVNSHSQMRAKYGVIVAGLGDLPSSLTISSVSNLKGNISVSSTAMMTATYDIMPGGTADLQSTLGIASTADLPSSLWIKPETYMRAKYNVTGLYTADLPSSLTIKETADLPSLIRISPYTMMRSSYNVIEPPTYTTTVYPNKDAFVRESIPKLNYGTEEQMFVGYSSSSKERFRSYVDFDLLNAGIPDTNATIQKAVLRVYLGSGGSAGRKVQVVEPVAEWAERGLTWVNQPYPHYFDSPASAYDGIIVTKDMSGSTGYVEFDVTEAIYKWHKREKEQYGFILKALNEYEDYTFSFDTKEQKANRPHLEITYYDTRIFSFGTSSVVSEMTIRRNPTSDLKSSMFIRSFQGKTELPGSIFVDNPRDWFSYISTNRPSLVGGADVRQAARSEHEGSISVSQKAIPSEHEGELDVSKPSLPISIYVPYRDDIYSTIAARRWGIPSEIAGSAIINRPSLPGEVGIRIWSSTDWASQFNINQPDLISNITIMEKSNLEGQIGVRQANEDDLEVEGYLRYRDDLEGSIRLHKPWMEGHAEVYYSSMIPSKITVRGFEDDDLKSSIMVTPRQDLSGSLYIPPKKDIPSSITVLSGYWAGHITVPHNATSSRVSTITVRVKAVSDLPGENGIRSGWLGSDLQVRVGDWKDLKSSIGVRLTDTDDLLGDTTIRANGDSDLPGTISAKKYREADLHMSFKVQVQDLSEIGGQITVRALGESDLNSEIGVRVWGATDQPSSIAIRRDDYSDHHGNIDVKQISELSGHIAVRRDDLSEIPGSISVWEKSILEGWIRVKSRGEEDLPGSIKVSPTSQIPSSIEVITAYPYSYIM</sequence>
<reference evidence="7 8" key="1">
    <citation type="submission" date="2020-09" db="EMBL/GenBank/DDBJ databases">
        <title>Characterization of Paenibacillus peoriae strain ZF390 with broad-spectrum antimicrobial activity as a potential biocontrol agent.</title>
        <authorList>
            <person name="Li L."/>
            <person name="Zhao Y."/>
            <person name="Li B."/>
            <person name="Xie X."/>
        </authorList>
    </citation>
    <scope>NUCLEOTIDE SEQUENCE [LARGE SCALE GENOMIC DNA]</scope>
    <source>
        <strain evidence="7 8">ZF390</strain>
        <plasmid evidence="7 8">pPlas1</plasmid>
    </source>
</reference>
<evidence type="ECO:0000256" key="4">
    <source>
        <dbReference type="ARBA" id="ARBA00023157"/>
    </source>
</evidence>
<dbReference type="AlphaFoldDB" id="A0A7H0YH52"/>
<feature type="domain" description="LamG-like jellyroll fold" evidence="6">
    <location>
        <begin position="87"/>
        <end position="218"/>
    </location>
</feature>
<evidence type="ECO:0000256" key="2">
    <source>
        <dbReference type="ARBA" id="ARBA00022525"/>
    </source>
</evidence>
<gene>
    <name evidence="7" type="ORF">IAQ67_29085</name>
</gene>
<dbReference type="NCBIfam" id="NF033679">
    <property type="entry name" value="DNRLRE_dom"/>
    <property type="match status" value="1"/>
</dbReference>
<dbReference type="InterPro" id="IPR055372">
    <property type="entry name" value="CBM96"/>
</dbReference>
<dbReference type="Gene3D" id="2.60.120.970">
    <property type="match status" value="1"/>
</dbReference>
<dbReference type="RefSeq" id="WP_190299717.1">
    <property type="nucleotide sequence ID" value="NZ_CP061173.1"/>
</dbReference>
<comment type="subcellular location">
    <subcellularLocation>
        <location evidence="1">Secreted</location>
    </subcellularLocation>
</comment>
<keyword evidence="7" id="KW-0614">Plasmid</keyword>
<keyword evidence="4" id="KW-1015">Disulfide bond</keyword>
<dbReference type="SUPFAM" id="SSF49899">
    <property type="entry name" value="Concanavalin A-like lectins/glucanases"/>
    <property type="match status" value="1"/>
</dbReference>
<evidence type="ECO:0000256" key="5">
    <source>
        <dbReference type="SAM" id="MobiDB-lite"/>
    </source>
</evidence>
<dbReference type="Pfam" id="PF24517">
    <property type="entry name" value="CBM96"/>
    <property type="match status" value="1"/>
</dbReference>
<evidence type="ECO:0000259" key="6">
    <source>
        <dbReference type="SMART" id="SM00560"/>
    </source>
</evidence>
<dbReference type="Pfam" id="PF13385">
    <property type="entry name" value="Laminin_G_3"/>
    <property type="match status" value="1"/>
</dbReference>
<keyword evidence="3" id="KW-0732">Signal</keyword>